<evidence type="ECO:0000313" key="3">
    <source>
        <dbReference type="EMBL" id="GHA21753.1"/>
    </source>
</evidence>
<sequence length="295" mass="32049">MLVNRTPSPRELLTQTVQTLEQVGQAVLATLVHIEGNAPYPVGTQMLIRPDGHFYGQLTGGCAERAIADQALLVLHSGQNQVHRYGLDSPFFDIQLPCGSGIDVYFDCQLALDELRMDLASLERRLPVTRSIERITKHYLPTPRVMLFGQGPIMLGLTRLALASGFDVICCAQNDATQNLLGEHDIIVESFGRAADLLSNIDPFTAVVSLFHEHDLEVPILAQTVHSKAFYLGALGSRRTHRERLAKLTAHGIDESLSAKINGPVGLAIGATTPEQIAVSILAEVIAQMNAASKE</sequence>
<reference evidence="3" key="2">
    <citation type="submission" date="2020-09" db="EMBL/GenBank/DDBJ databases">
        <authorList>
            <person name="Sun Q."/>
            <person name="Kim S."/>
        </authorList>
    </citation>
    <scope>NUCLEOTIDE SEQUENCE</scope>
    <source>
        <strain evidence="3">KCTC 12711</strain>
    </source>
</reference>
<protein>
    <recommendedName>
        <fullName evidence="5">XdhC family protein</fullName>
    </recommendedName>
</protein>
<gene>
    <name evidence="3" type="primary">yagQ</name>
    <name evidence="3" type="ORF">GCM10008090_34590</name>
</gene>
<keyword evidence="4" id="KW-1185">Reference proteome</keyword>
<accession>A0A918VSV7</accession>
<evidence type="ECO:0000259" key="2">
    <source>
        <dbReference type="Pfam" id="PF13478"/>
    </source>
</evidence>
<reference evidence="3" key="1">
    <citation type="journal article" date="2014" name="Int. J. Syst. Evol. Microbiol.">
        <title>Complete genome sequence of Corynebacterium casei LMG S-19264T (=DSM 44701T), isolated from a smear-ripened cheese.</title>
        <authorList>
            <consortium name="US DOE Joint Genome Institute (JGI-PGF)"/>
            <person name="Walter F."/>
            <person name="Albersmeier A."/>
            <person name="Kalinowski J."/>
            <person name="Ruckert C."/>
        </authorList>
    </citation>
    <scope>NUCLEOTIDE SEQUENCE</scope>
    <source>
        <strain evidence="3">KCTC 12711</strain>
    </source>
</reference>
<dbReference type="InterPro" id="IPR052698">
    <property type="entry name" value="MoCofactor_Util/Proc"/>
</dbReference>
<dbReference type="Pfam" id="PF02625">
    <property type="entry name" value="XdhC_CoxI"/>
    <property type="match status" value="1"/>
</dbReference>
<dbReference type="InterPro" id="IPR027051">
    <property type="entry name" value="XdhC_Rossmann_dom"/>
</dbReference>
<dbReference type="InterPro" id="IPR003777">
    <property type="entry name" value="XdhC_CoxI"/>
</dbReference>
<dbReference type="AlphaFoldDB" id="A0A918VSV7"/>
<evidence type="ECO:0000313" key="4">
    <source>
        <dbReference type="Proteomes" id="UP000614811"/>
    </source>
</evidence>
<dbReference type="PANTHER" id="PTHR30388">
    <property type="entry name" value="ALDEHYDE OXIDOREDUCTASE MOLYBDENUM COFACTOR ASSEMBLY PROTEIN"/>
    <property type="match status" value="1"/>
</dbReference>
<feature type="domain" description="XdhC Rossmann" evidence="2">
    <location>
        <begin position="145"/>
        <end position="285"/>
    </location>
</feature>
<name>A0A918VSV7_9GAMM</name>
<organism evidence="3 4">
    <name type="scientific">Arenicella chitinivorans</name>
    <dbReference type="NCBI Taxonomy" id="1329800"/>
    <lineage>
        <taxon>Bacteria</taxon>
        <taxon>Pseudomonadati</taxon>
        <taxon>Pseudomonadota</taxon>
        <taxon>Gammaproteobacteria</taxon>
        <taxon>Arenicellales</taxon>
        <taxon>Arenicellaceae</taxon>
        <taxon>Arenicella</taxon>
    </lineage>
</organism>
<proteinExistence type="predicted"/>
<dbReference type="PANTHER" id="PTHR30388:SF4">
    <property type="entry name" value="MOLYBDENUM COFACTOR INSERTION CHAPERONE PAOD"/>
    <property type="match status" value="1"/>
</dbReference>
<dbReference type="Proteomes" id="UP000614811">
    <property type="component" value="Unassembled WGS sequence"/>
</dbReference>
<dbReference type="Gene3D" id="3.40.50.720">
    <property type="entry name" value="NAD(P)-binding Rossmann-like Domain"/>
    <property type="match status" value="1"/>
</dbReference>
<evidence type="ECO:0000259" key="1">
    <source>
        <dbReference type="Pfam" id="PF02625"/>
    </source>
</evidence>
<dbReference type="Pfam" id="PF13478">
    <property type="entry name" value="XdhC_C"/>
    <property type="match status" value="1"/>
</dbReference>
<dbReference type="EMBL" id="BMXA01000010">
    <property type="protein sequence ID" value="GHA21753.1"/>
    <property type="molecule type" value="Genomic_DNA"/>
</dbReference>
<comment type="caution">
    <text evidence="3">The sequence shown here is derived from an EMBL/GenBank/DDBJ whole genome shotgun (WGS) entry which is preliminary data.</text>
</comment>
<dbReference type="RefSeq" id="WP_189402972.1">
    <property type="nucleotide sequence ID" value="NZ_BMXA01000010.1"/>
</dbReference>
<evidence type="ECO:0008006" key="5">
    <source>
        <dbReference type="Google" id="ProtNLM"/>
    </source>
</evidence>
<feature type="domain" description="XdhC- CoxI" evidence="1">
    <location>
        <begin position="21"/>
        <end position="86"/>
    </location>
</feature>